<keyword evidence="1 2" id="KW-0456">Lyase</keyword>
<comment type="similarity">
    <text evidence="2">Belongs to the DapA family.</text>
</comment>
<dbReference type="PRINTS" id="PR00146">
    <property type="entry name" value="DHPICSNTHASE"/>
</dbReference>
<evidence type="ECO:0000313" key="6">
    <source>
        <dbReference type="Proteomes" id="UP001056386"/>
    </source>
</evidence>
<evidence type="ECO:0000313" key="5">
    <source>
        <dbReference type="Proteomes" id="UP000594892"/>
    </source>
</evidence>
<dbReference type="PANTHER" id="PTHR12128">
    <property type="entry name" value="DIHYDRODIPICOLINATE SYNTHASE"/>
    <property type="match status" value="1"/>
</dbReference>
<keyword evidence="6" id="KW-1185">Reference proteome</keyword>
<dbReference type="PIRSF" id="PIRSF001365">
    <property type="entry name" value="DHDPS"/>
    <property type="match status" value="1"/>
</dbReference>
<name>A0AAP9Y1S5_BURGL</name>
<dbReference type="EMBL" id="CP065601">
    <property type="protein sequence ID" value="QPQ93132.1"/>
    <property type="molecule type" value="Genomic_DNA"/>
</dbReference>
<dbReference type="EMBL" id="CP099587">
    <property type="protein sequence ID" value="USS47374.1"/>
    <property type="molecule type" value="Genomic_DNA"/>
</dbReference>
<dbReference type="GO" id="GO:0008840">
    <property type="term" value="F:4-hydroxy-tetrahydrodipicolinate synthase activity"/>
    <property type="evidence" value="ECO:0007669"/>
    <property type="project" value="TreeGrafter"/>
</dbReference>
<dbReference type="CDD" id="cd00408">
    <property type="entry name" value="DHDPS-like"/>
    <property type="match status" value="1"/>
</dbReference>
<dbReference type="InterPro" id="IPR013785">
    <property type="entry name" value="Aldolase_TIM"/>
</dbReference>
<dbReference type="SMART" id="SM01130">
    <property type="entry name" value="DHDPS"/>
    <property type="match status" value="1"/>
</dbReference>
<dbReference type="GeneID" id="45698399"/>
<dbReference type="Proteomes" id="UP001056386">
    <property type="component" value="Chromosome 1"/>
</dbReference>
<dbReference type="PANTHER" id="PTHR12128:SF38">
    <property type="entry name" value="DIHYDRODIPICOLINATE SYNTHETASE FAMILY PROTEIN (AFU_ORTHOLOGUE AFUA_6G00110)"/>
    <property type="match status" value="1"/>
</dbReference>
<dbReference type="Pfam" id="PF00701">
    <property type="entry name" value="DHDPS"/>
    <property type="match status" value="1"/>
</dbReference>
<dbReference type="AlphaFoldDB" id="A0AAP9Y1S5"/>
<reference evidence="4" key="2">
    <citation type="submission" date="2022-06" db="EMBL/GenBank/DDBJ databases">
        <title>Draft genome sequence of Burkholderia glumae strain GR20004 isolated from rice panicle showing bacterial panicle blight.</title>
        <authorList>
            <person name="Choi S.Y."/>
            <person name="Lee Y.H."/>
        </authorList>
    </citation>
    <scope>NUCLEOTIDE SEQUENCE</scope>
    <source>
        <strain evidence="4">GR20004</strain>
    </source>
</reference>
<evidence type="ECO:0000256" key="1">
    <source>
        <dbReference type="ARBA" id="ARBA00023239"/>
    </source>
</evidence>
<protein>
    <submittedName>
        <fullName evidence="3">Dihydrodipicolinate synthase family protein</fullName>
    </submittedName>
</protein>
<dbReference type="RefSeq" id="WP_015876163.1">
    <property type="nucleotide sequence ID" value="NZ_CP021074.1"/>
</dbReference>
<dbReference type="InterPro" id="IPR002220">
    <property type="entry name" value="DapA-like"/>
</dbReference>
<evidence type="ECO:0000313" key="4">
    <source>
        <dbReference type="EMBL" id="USS47374.1"/>
    </source>
</evidence>
<accession>A0AAP9Y1S5</accession>
<organism evidence="3 5">
    <name type="scientific">Burkholderia glumae</name>
    <name type="common">Pseudomonas glumae</name>
    <dbReference type="NCBI Taxonomy" id="337"/>
    <lineage>
        <taxon>Bacteria</taxon>
        <taxon>Pseudomonadati</taxon>
        <taxon>Pseudomonadota</taxon>
        <taxon>Betaproteobacteria</taxon>
        <taxon>Burkholderiales</taxon>
        <taxon>Burkholderiaceae</taxon>
        <taxon>Burkholderia</taxon>
    </lineage>
</organism>
<dbReference type="SUPFAM" id="SSF51569">
    <property type="entry name" value="Aldolase"/>
    <property type="match status" value="1"/>
</dbReference>
<dbReference type="Gene3D" id="3.20.20.70">
    <property type="entry name" value="Aldolase class I"/>
    <property type="match status" value="1"/>
</dbReference>
<dbReference type="Proteomes" id="UP000594892">
    <property type="component" value="Chromosome 2"/>
</dbReference>
<proteinExistence type="inferred from homology"/>
<evidence type="ECO:0000256" key="2">
    <source>
        <dbReference type="PIRNR" id="PIRNR001365"/>
    </source>
</evidence>
<reference evidence="3 5" key="1">
    <citation type="submission" date="2020-12" db="EMBL/GenBank/DDBJ databases">
        <title>FDA dAtabase for Regulatory Grade micrObial Sequences (FDA-ARGOS): Supporting development and validation of Infectious Disease Dx tests.</title>
        <authorList>
            <person name="Minogue T."/>
            <person name="Wolcott M."/>
            <person name="Wasieloski L."/>
            <person name="Aguilar W."/>
            <person name="Moore D."/>
            <person name="Jaissle J."/>
            <person name="Tallon L."/>
            <person name="Sadzewicz L."/>
            <person name="Zhao X."/>
            <person name="Boylan J."/>
            <person name="Ott S."/>
            <person name="Bowen H."/>
            <person name="Vavikolanu K."/>
            <person name="Mehta A."/>
            <person name="Aluvathingal J."/>
            <person name="Nadendla S."/>
            <person name="Yan Y."/>
            <person name="Sichtig H."/>
        </authorList>
    </citation>
    <scope>NUCLEOTIDE SEQUENCE [LARGE SCALE GENOMIC DNA]</scope>
    <source>
        <strain evidence="3 5">FDAARGOS_949</strain>
    </source>
</reference>
<sequence>MKSIDLKGLVPAPVTPFTRDGAVDYEAIQRLGSWLGGIEGVKGLTVLGHAGEGTFMTPDEQQKVIEAFVKSVDNKIPVIAGITLEGTQVAALEAKRAVKAGASAGLVYPSHGWLRFGYQKGAPQDRYRAIHEESGLPLILFQYPDVTKATYNLETQLEIAAQPGVFAMKNGVRNMRRWDTEIPVVRRERPELQILTCHDEYLLHTMFDVDGALVGYGSLAPEPLIELIKAGKAKDYKAARAIHDRLLPVTRSVYHRGSHMEGTVALKHGLVARGILEHATVRSPLLPLQEGADVEIAQALRSAGLVD</sequence>
<gene>
    <name evidence="3" type="ORF">I6H06_12625</name>
    <name evidence="4" type="ORF">NFI99_21250</name>
</gene>
<evidence type="ECO:0000313" key="3">
    <source>
        <dbReference type="EMBL" id="QPQ93132.1"/>
    </source>
</evidence>